<evidence type="ECO:0000259" key="17">
    <source>
        <dbReference type="PROSITE" id="PS50280"/>
    </source>
</evidence>
<organism evidence="19 20">
    <name type="scientific">Batillaria attramentaria</name>
    <dbReference type="NCBI Taxonomy" id="370345"/>
    <lineage>
        <taxon>Eukaryota</taxon>
        <taxon>Metazoa</taxon>
        <taxon>Spiralia</taxon>
        <taxon>Lophotrochozoa</taxon>
        <taxon>Mollusca</taxon>
        <taxon>Gastropoda</taxon>
        <taxon>Caenogastropoda</taxon>
        <taxon>Sorbeoconcha</taxon>
        <taxon>Cerithioidea</taxon>
        <taxon>Batillariidae</taxon>
        <taxon>Batillaria</taxon>
    </lineage>
</organism>
<dbReference type="SMART" id="SM00028">
    <property type="entry name" value="TPR"/>
    <property type="match status" value="4"/>
</dbReference>
<feature type="region of interest" description="Disordered" evidence="16">
    <location>
        <begin position="455"/>
        <end position="497"/>
    </location>
</feature>
<evidence type="ECO:0000256" key="15">
    <source>
        <dbReference type="PROSITE-ProRule" id="PRU00134"/>
    </source>
</evidence>
<dbReference type="InterPro" id="IPR011990">
    <property type="entry name" value="TPR-like_helical_dom_sf"/>
</dbReference>
<dbReference type="GO" id="GO:0005634">
    <property type="term" value="C:nucleus"/>
    <property type="evidence" value="ECO:0007669"/>
    <property type="project" value="UniProtKB-SubCell"/>
</dbReference>
<evidence type="ECO:0000256" key="13">
    <source>
        <dbReference type="ARBA" id="ARBA00093635"/>
    </source>
</evidence>
<dbReference type="InterPro" id="IPR002893">
    <property type="entry name" value="Znf_MYND"/>
</dbReference>
<dbReference type="InterPro" id="IPR052097">
    <property type="entry name" value="SET-MYND_domain_protein"/>
</dbReference>
<protein>
    <recommendedName>
        <fullName evidence="13">Protein-lysine N-methyltransferase SMYD4</fullName>
    </recommendedName>
    <alternativeName>
        <fullName evidence="14">SET and MYND domain-containing protein 4</fullName>
    </alternativeName>
</protein>
<keyword evidence="6" id="KW-0949">S-adenosyl-L-methionine</keyword>
<dbReference type="SUPFAM" id="SSF82199">
    <property type="entry name" value="SET domain"/>
    <property type="match status" value="1"/>
</dbReference>
<keyword evidence="9" id="KW-0862">Zinc</keyword>
<dbReference type="PANTHER" id="PTHR46165:SF2">
    <property type="entry name" value="SET AND MYND DOMAIN-CONTAINING PROTEIN 4"/>
    <property type="match status" value="1"/>
</dbReference>
<dbReference type="Pfam" id="PF13424">
    <property type="entry name" value="TPR_12"/>
    <property type="match status" value="1"/>
</dbReference>
<evidence type="ECO:0000256" key="14">
    <source>
        <dbReference type="ARBA" id="ARBA00093680"/>
    </source>
</evidence>
<dbReference type="CDD" id="cd10536">
    <property type="entry name" value="SET_SMYD4"/>
    <property type="match status" value="1"/>
</dbReference>
<feature type="domain" description="SET" evidence="17">
    <location>
        <begin position="247"/>
        <end position="642"/>
    </location>
</feature>
<dbReference type="Pfam" id="PF01753">
    <property type="entry name" value="zf-MYND"/>
    <property type="match status" value="1"/>
</dbReference>
<feature type="compositionally biased region" description="Basic and acidic residues" evidence="16">
    <location>
        <begin position="461"/>
        <end position="479"/>
    </location>
</feature>
<keyword evidence="5" id="KW-0808">Transferase</keyword>
<evidence type="ECO:0000256" key="2">
    <source>
        <dbReference type="ARBA" id="ARBA00004496"/>
    </source>
</evidence>
<dbReference type="InterPro" id="IPR044421">
    <property type="entry name" value="SMYD4_SET"/>
</dbReference>
<dbReference type="PROSITE" id="PS50865">
    <property type="entry name" value="ZF_MYND_2"/>
    <property type="match status" value="1"/>
</dbReference>
<dbReference type="InterPro" id="IPR001214">
    <property type="entry name" value="SET_dom"/>
</dbReference>
<evidence type="ECO:0000313" key="20">
    <source>
        <dbReference type="Proteomes" id="UP001519460"/>
    </source>
</evidence>
<dbReference type="Proteomes" id="UP001519460">
    <property type="component" value="Unassembled WGS sequence"/>
</dbReference>
<evidence type="ECO:0000256" key="10">
    <source>
        <dbReference type="ARBA" id="ARBA00023242"/>
    </source>
</evidence>
<evidence type="ECO:0000259" key="18">
    <source>
        <dbReference type="PROSITE" id="PS50865"/>
    </source>
</evidence>
<dbReference type="Pfam" id="PF00856">
    <property type="entry name" value="SET"/>
    <property type="match status" value="1"/>
</dbReference>
<keyword evidence="4" id="KW-0489">Methyltransferase</keyword>
<evidence type="ECO:0000256" key="9">
    <source>
        <dbReference type="ARBA" id="ARBA00022833"/>
    </source>
</evidence>
<proteinExistence type="predicted"/>
<dbReference type="EMBL" id="JACVVK020000411">
    <property type="protein sequence ID" value="KAK7475275.1"/>
    <property type="molecule type" value="Genomic_DNA"/>
</dbReference>
<keyword evidence="10" id="KW-0539">Nucleus</keyword>
<evidence type="ECO:0000256" key="3">
    <source>
        <dbReference type="ARBA" id="ARBA00022490"/>
    </source>
</evidence>
<evidence type="ECO:0000256" key="1">
    <source>
        <dbReference type="ARBA" id="ARBA00004123"/>
    </source>
</evidence>
<comment type="subcellular location">
    <subcellularLocation>
        <location evidence="2">Cytoplasm</location>
    </subcellularLocation>
    <subcellularLocation>
        <location evidence="1">Nucleus</location>
    </subcellularLocation>
</comment>
<dbReference type="PROSITE" id="PS50280">
    <property type="entry name" value="SET"/>
    <property type="match status" value="1"/>
</dbReference>
<evidence type="ECO:0000256" key="6">
    <source>
        <dbReference type="ARBA" id="ARBA00022691"/>
    </source>
</evidence>
<evidence type="ECO:0000256" key="7">
    <source>
        <dbReference type="ARBA" id="ARBA00022723"/>
    </source>
</evidence>
<evidence type="ECO:0000256" key="12">
    <source>
        <dbReference type="ARBA" id="ARBA00093423"/>
    </source>
</evidence>
<dbReference type="InterPro" id="IPR046341">
    <property type="entry name" value="SET_dom_sf"/>
</dbReference>
<keyword evidence="20" id="KW-1185">Reference proteome</keyword>
<dbReference type="Gene3D" id="1.25.40.10">
    <property type="entry name" value="Tetratricopeptide repeat domain"/>
    <property type="match status" value="2"/>
</dbReference>
<dbReference type="GO" id="GO:0032259">
    <property type="term" value="P:methylation"/>
    <property type="evidence" value="ECO:0007669"/>
    <property type="project" value="UniProtKB-KW"/>
</dbReference>
<evidence type="ECO:0000256" key="8">
    <source>
        <dbReference type="ARBA" id="ARBA00022771"/>
    </source>
</evidence>
<comment type="catalytic activity">
    <reaction evidence="11">
        <text>L-lysyl-[protein] + S-adenosyl-L-methionine = N(6)-methyl-L-lysyl-[protein] + S-adenosyl-L-homocysteine + H(+)</text>
        <dbReference type="Rhea" id="RHEA:51736"/>
        <dbReference type="Rhea" id="RHEA-COMP:9752"/>
        <dbReference type="Rhea" id="RHEA-COMP:13053"/>
        <dbReference type="ChEBI" id="CHEBI:15378"/>
        <dbReference type="ChEBI" id="CHEBI:29969"/>
        <dbReference type="ChEBI" id="CHEBI:57856"/>
        <dbReference type="ChEBI" id="CHEBI:59789"/>
        <dbReference type="ChEBI" id="CHEBI:61929"/>
    </reaction>
</comment>
<dbReference type="SUPFAM" id="SSF48452">
    <property type="entry name" value="TPR-like"/>
    <property type="match status" value="2"/>
</dbReference>
<comment type="caution">
    <text evidence="19">The sequence shown here is derived from an EMBL/GenBank/DDBJ whole genome shotgun (WGS) entry which is preliminary data.</text>
</comment>
<gene>
    <name evidence="19" type="ORF">BaRGS_00033506</name>
</gene>
<evidence type="ECO:0000256" key="11">
    <source>
        <dbReference type="ARBA" id="ARBA00048985"/>
    </source>
</evidence>
<evidence type="ECO:0000256" key="16">
    <source>
        <dbReference type="SAM" id="MobiDB-lite"/>
    </source>
</evidence>
<comment type="function">
    <text evidence="12">Protein-lysine N-methyltransferase. Monomethylates PRMT5, modulating its transcriptional activity. May also act as a histone methyltransferase. Plays a critical role in cardiac development. Acts as a key epigenetic regulator of gene expression during cardiac development via its dual activities as a methyltransferase and negative regulator of HDAC1.</text>
</comment>
<dbReference type="AlphaFoldDB" id="A0ABD0JKM1"/>
<dbReference type="GO" id="GO:0008168">
    <property type="term" value="F:methyltransferase activity"/>
    <property type="evidence" value="ECO:0007669"/>
    <property type="project" value="UniProtKB-KW"/>
</dbReference>
<evidence type="ECO:0000313" key="19">
    <source>
        <dbReference type="EMBL" id="KAK7475275.1"/>
    </source>
</evidence>
<feature type="domain" description="MYND-type" evidence="18">
    <location>
        <begin position="292"/>
        <end position="332"/>
    </location>
</feature>
<dbReference type="GO" id="GO:0005737">
    <property type="term" value="C:cytoplasm"/>
    <property type="evidence" value="ECO:0007669"/>
    <property type="project" value="UniProtKB-SubCell"/>
</dbReference>
<keyword evidence="3" id="KW-0963">Cytoplasm</keyword>
<dbReference type="InterPro" id="IPR019734">
    <property type="entry name" value="TPR_rpt"/>
</dbReference>
<keyword evidence="8 15" id="KW-0863">Zinc-finger</keyword>
<dbReference type="PANTHER" id="PTHR46165">
    <property type="entry name" value="SET AND MYND DOMAIN-CONTAINING PROTEIN 4"/>
    <property type="match status" value="1"/>
</dbReference>
<evidence type="ECO:0000256" key="5">
    <source>
        <dbReference type="ARBA" id="ARBA00022679"/>
    </source>
</evidence>
<keyword evidence="7" id="KW-0479">Metal-binding</keyword>
<sequence length="867" mass="96467">MAAPMKFGNWQEALDYLLQKSKDSGLLQGFKSLQSNADRIKFVFDNKILLDVEWLKLYFKECCPQFHKKSDEKSVHHRNLGNKFFQEKKYGQALAAYTQSVQFAPCGHGDSNHTDSLALAYGNRSAALFHMSKYQDCLLDTERAQNAGFPPQSLHKLHTRRCWSLLKLGLQTSASKELAVLRQLCDQAKQNGEKAAGSLSRDIQLIEKELLKLKEKESDAQSILNIDKHPLPQVSYGPNSVLVQASSAVEMKTSPAQGRFLQAKQPIKSGDTLIVERPFAAVLLPDHYATHCHHCFVVLPSNPVGCLRCSRVLFCGEDCRDKAWDVYHHIECPYLDLLHSVGIAHLSLRIVLTGGLRFLQEFLLNHHERRSTVPGLTKEGRYERNYLSVYDLMTHAEDMQTEDMFQYSLTAALLLTILVHSGWFSSGDEKQPEAQNPNSLTKDWKTKFERLETFLGTSSTKGEKSEKGDNSEEPPDQRAESVPTLAPDAGGNGDQQLTSVESDQMNTRTAQGYVDNLHPCGDGVCSSTSRREVSANSVKIGAADGSTWTDDVYSVGGVLLRHVQQLVCNAHAITALHATQTDEGSAVETQSQVRVATAIYPTASLMNHSCDPTIISSFIKDVLVVKSVKDVPIGGEIFNCYGPHWKRMRRSERQEILKTQYFFECCCEACTGIKDDFSLCESLKCQHCGNSMAVHQEVRVCPNCHRTCDMAVMLQQLETADKRFADGIKKLERGNHADALASLLSCLRIRQSVMADDHRELGQTHDALAQCLAVSGRYAEAADHLTSSLRVTESLYGADSVELTRELHKMAEVQVNAGRPREALRTATRALKCARMHCAESDNWVQELLCLETALTRIVADSDAALG</sequence>
<dbReference type="Gene3D" id="2.170.270.10">
    <property type="entry name" value="SET domain"/>
    <property type="match status" value="1"/>
</dbReference>
<name>A0ABD0JKM1_9CAEN</name>
<evidence type="ECO:0000256" key="4">
    <source>
        <dbReference type="ARBA" id="ARBA00022603"/>
    </source>
</evidence>
<dbReference type="SUPFAM" id="SSF144232">
    <property type="entry name" value="HIT/MYND zinc finger-like"/>
    <property type="match status" value="1"/>
</dbReference>
<accession>A0ABD0JKM1</accession>
<reference evidence="19 20" key="1">
    <citation type="journal article" date="2023" name="Sci. Data">
        <title>Genome assembly of the Korean intertidal mud-creeper Batillaria attramentaria.</title>
        <authorList>
            <person name="Patra A.K."/>
            <person name="Ho P.T."/>
            <person name="Jun S."/>
            <person name="Lee S.J."/>
            <person name="Kim Y."/>
            <person name="Won Y.J."/>
        </authorList>
    </citation>
    <scope>NUCLEOTIDE SEQUENCE [LARGE SCALE GENOMIC DNA]</scope>
    <source>
        <strain evidence="19">Wonlab-2016</strain>
    </source>
</reference>
<dbReference type="GO" id="GO:0008270">
    <property type="term" value="F:zinc ion binding"/>
    <property type="evidence" value="ECO:0007669"/>
    <property type="project" value="UniProtKB-KW"/>
</dbReference>